<dbReference type="Proteomes" id="UP000275348">
    <property type="component" value="Unassembled WGS sequence"/>
</dbReference>
<reference evidence="3 4" key="1">
    <citation type="submission" date="2018-10" db="EMBL/GenBank/DDBJ databases">
        <authorList>
            <person name="Chen X."/>
        </authorList>
    </citation>
    <scope>NUCLEOTIDE SEQUENCE [LARGE SCALE GENOMIC DNA]</scope>
    <source>
        <strain evidence="3 4">YIM 102668</strain>
    </source>
</reference>
<feature type="transmembrane region" description="Helical" evidence="1">
    <location>
        <begin position="756"/>
        <end position="773"/>
    </location>
</feature>
<dbReference type="PANTHER" id="PTHR34220">
    <property type="entry name" value="SENSOR HISTIDINE KINASE YPDA"/>
    <property type="match status" value="1"/>
</dbReference>
<protein>
    <recommendedName>
        <fullName evidence="2">Signal transduction histidine kinase internal region domain-containing protein</fullName>
    </recommendedName>
</protein>
<dbReference type="Gene3D" id="2.130.10.10">
    <property type="entry name" value="YVTN repeat-like/Quinoprotein amine dehydrogenase"/>
    <property type="match status" value="2"/>
</dbReference>
<evidence type="ECO:0000259" key="2">
    <source>
        <dbReference type="Pfam" id="PF06580"/>
    </source>
</evidence>
<dbReference type="Pfam" id="PF06580">
    <property type="entry name" value="His_kinase"/>
    <property type="match status" value="1"/>
</dbReference>
<dbReference type="InterPro" id="IPR050640">
    <property type="entry name" value="Bact_2-comp_sensor_kinase"/>
</dbReference>
<dbReference type="InterPro" id="IPR036890">
    <property type="entry name" value="HATPase_C_sf"/>
</dbReference>
<evidence type="ECO:0000256" key="1">
    <source>
        <dbReference type="SAM" id="Phobius"/>
    </source>
</evidence>
<dbReference type="InterPro" id="IPR015943">
    <property type="entry name" value="WD40/YVTN_repeat-like_dom_sf"/>
</dbReference>
<keyword evidence="1" id="KW-0812">Transmembrane</keyword>
<dbReference type="GO" id="GO:0016020">
    <property type="term" value="C:membrane"/>
    <property type="evidence" value="ECO:0007669"/>
    <property type="project" value="InterPro"/>
</dbReference>
<dbReference type="Gene3D" id="2.60.40.10">
    <property type="entry name" value="Immunoglobulins"/>
    <property type="match status" value="1"/>
</dbReference>
<keyword evidence="1" id="KW-0472">Membrane</keyword>
<dbReference type="InterPro" id="IPR010559">
    <property type="entry name" value="Sig_transdc_His_kin_internal"/>
</dbReference>
<dbReference type="PANTHER" id="PTHR34220:SF7">
    <property type="entry name" value="SENSOR HISTIDINE KINASE YPDA"/>
    <property type="match status" value="1"/>
</dbReference>
<dbReference type="SUPFAM" id="SSF55874">
    <property type="entry name" value="ATPase domain of HSP90 chaperone/DNA topoisomerase II/histidine kinase"/>
    <property type="match status" value="1"/>
</dbReference>
<sequence>MLFRKLFILFFLLSTIISKSQYIVSEKHTHANSLDSNEILEMFMDSRQFLWVTTKYGIYIKDMGRFKLSSRFKEIKFNNVYDIFEDKNNDLWFASYGRGVAYFDGSKIIQYTEKEGLVSDLVSNITSHKDNIYVGGNNGISVINPSNKSIQKIYPTSNDKKQFEVVAFIKIDNKLFACTKFHGVFEIKDNRLVLAYYPGEIQSSYTYGNNIIFSNKIGIKILSNQDFFNRKYQDYTTHFPIIWDYDLISKDKYWMVTHDETSSSGSILEFDGTNLKNINKSLELGSIVPNRIVYDKYNDIAYVSTIDQGLMRFVLNTPYKYYPTDNAIIECIEEAFGKDYILSSNGLYVNKSEKTELLTSKAQFWNFYEKNKENKQNLIINDLNFFEINSQIKEEYLKFYKLEVHENHLWINSNIGLFKLNNKGQIINYYPIHTQYFTFINNQLIEANPNGGVKIFTDLDQLIYKNYSDTITTTPTFVVSITKNSKAVFFGSAINGLFKYENGKFISYLFNGQFLEKKIKTIKAIGEDKIAVATEFGDIFLFKIIQNRLQLIRKISGKSIDSVNINFIEEMDGKLLIGSFSNIVIVDGYKYYYIDKAQSVNYKSLSASAVNKGNLFVGTDKGYYLIDVNGVVNIKSTAPKVLITKLQINDTKLSRDHYKWYDLIDKNLRLEHHQNNIYIDFTIINPKYSTKYKYRFRLNKGEEWSEYFSDEVLHFNSLKSGTYNIELEITNLNGGDVSVISLIKIKIDPPFYQNPYFIGSLILVLLLLFFKYYKNKIRRLNEINQLKIKNIQEVKDEENKRITLEKKMSEVRLMALQGQMNPHFIFNILNSIQYYIIDNDVNNALETLNQFARLIRKMLELSSKNEIALKEEIEFLTLYVKIENFRYKHKVEFSINIDPAIDIQKTNIPPMLLQPLVENCFVHAFNPTVSTNKINIHVKKSDELLIIIIADNGKGIEQSSKKEKFYESKGLGIIRERLQLFNNSEEEFLKFESNSEGTKAILALKLSF</sequence>
<keyword evidence="1" id="KW-1133">Transmembrane helix</keyword>
<organism evidence="3 4">
    <name type="scientific">Faecalibacter macacae</name>
    <dbReference type="NCBI Taxonomy" id="1859289"/>
    <lineage>
        <taxon>Bacteria</taxon>
        <taxon>Pseudomonadati</taxon>
        <taxon>Bacteroidota</taxon>
        <taxon>Flavobacteriia</taxon>
        <taxon>Flavobacteriales</taxon>
        <taxon>Weeksellaceae</taxon>
        <taxon>Faecalibacter</taxon>
    </lineage>
</organism>
<accession>A0A3L9MF34</accession>
<keyword evidence="4" id="KW-1185">Reference proteome</keyword>
<dbReference type="InterPro" id="IPR013783">
    <property type="entry name" value="Ig-like_fold"/>
</dbReference>
<gene>
    <name evidence="3" type="ORF">EAH69_07425</name>
</gene>
<dbReference type="SUPFAM" id="SSF63829">
    <property type="entry name" value="Calcium-dependent phosphotriesterase"/>
    <property type="match status" value="1"/>
</dbReference>
<dbReference type="InterPro" id="IPR011047">
    <property type="entry name" value="Quinoprotein_ADH-like_sf"/>
</dbReference>
<dbReference type="InterPro" id="IPR011110">
    <property type="entry name" value="Reg_prop"/>
</dbReference>
<evidence type="ECO:0000313" key="3">
    <source>
        <dbReference type="EMBL" id="RLZ09874.1"/>
    </source>
</evidence>
<name>A0A3L9MF34_9FLAO</name>
<dbReference type="OrthoDB" id="9809670at2"/>
<dbReference type="GO" id="GO:0000155">
    <property type="term" value="F:phosphorelay sensor kinase activity"/>
    <property type="evidence" value="ECO:0007669"/>
    <property type="project" value="InterPro"/>
</dbReference>
<proteinExistence type="predicted"/>
<comment type="caution">
    <text evidence="3">The sequence shown here is derived from an EMBL/GenBank/DDBJ whole genome shotgun (WGS) entry which is preliminary data.</text>
</comment>
<dbReference type="AlphaFoldDB" id="A0A3L9MF34"/>
<dbReference type="EMBL" id="RDOJ01000008">
    <property type="protein sequence ID" value="RLZ09874.1"/>
    <property type="molecule type" value="Genomic_DNA"/>
</dbReference>
<dbReference type="Gene3D" id="3.30.565.10">
    <property type="entry name" value="Histidine kinase-like ATPase, C-terminal domain"/>
    <property type="match status" value="1"/>
</dbReference>
<dbReference type="SUPFAM" id="SSF50998">
    <property type="entry name" value="Quinoprotein alcohol dehydrogenase-like"/>
    <property type="match status" value="1"/>
</dbReference>
<evidence type="ECO:0000313" key="4">
    <source>
        <dbReference type="Proteomes" id="UP000275348"/>
    </source>
</evidence>
<dbReference type="RefSeq" id="WP_121934556.1">
    <property type="nucleotide sequence ID" value="NZ_RDOJ01000008.1"/>
</dbReference>
<feature type="domain" description="Signal transduction histidine kinase internal region" evidence="2">
    <location>
        <begin position="812"/>
        <end position="890"/>
    </location>
</feature>
<dbReference type="Pfam" id="PF07494">
    <property type="entry name" value="Reg_prop"/>
    <property type="match status" value="1"/>
</dbReference>